<evidence type="ECO:0000313" key="5">
    <source>
        <dbReference type="Proteomes" id="UP001623592"/>
    </source>
</evidence>
<dbReference type="PANTHER" id="PTHR10302:SF27">
    <property type="entry name" value="SINGLE-STRANDED DNA-BINDING PROTEIN"/>
    <property type="match status" value="1"/>
</dbReference>
<sequence>MNKILLIGRMTREPEIKRIEEIDKVKCNFTIAVNRKVKNSEGIFEADFIPVVVWGKIAESVAKYMKKGSLISVIGRLQVRSYNDKDNNKKYVSEVVGEEVQFLERKKESIS</sequence>
<dbReference type="SUPFAM" id="SSF50249">
    <property type="entry name" value="Nucleic acid-binding proteins"/>
    <property type="match status" value="1"/>
</dbReference>
<keyword evidence="5" id="KW-1185">Reference proteome</keyword>
<name>A0ABW8TDF0_9CLOT</name>
<dbReference type="GO" id="GO:0003677">
    <property type="term" value="F:DNA binding"/>
    <property type="evidence" value="ECO:0007669"/>
    <property type="project" value="UniProtKB-KW"/>
</dbReference>
<evidence type="ECO:0000256" key="2">
    <source>
        <dbReference type="HAMAP-Rule" id="MF_00984"/>
    </source>
</evidence>
<dbReference type="Gene3D" id="2.40.50.140">
    <property type="entry name" value="Nucleic acid-binding proteins"/>
    <property type="match status" value="1"/>
</dbReference>
<organism evidence="4 5">
    <name type="scientific">Clostridium neuense</name>
    <dbReference type="NCBI Taxonomy" id="1728934"/>
    <lineage>
        <taxon>Bacteria</taxon>
        <taxon>Bacillati</taxon>
        <taxon>Bacillota</taxon>
        <taxon>Clostridia</taxon>
        <taxon>Eubacteriales</taxon>
        <taxon>Clostridiaceae</taxon>
        <taxon>Clostridium</taxon>
    </lineage>
</organism>
<dbReference type="EMBL" id="JBJIAA010000006">
    <property type="protein sequence ID" value="MFL0250366.1"/>
    <property type="molecule type" value="Genomic_DNA"/>
</dbReference>
<evidence type="ECO:0000256" key="1">
    <source>
        <dbReference type="ARBA" id="ARBA00023125"/>
    </source>
</evidence>
<gene>
    <name evidence="4" type="ORF">ACJDT4_08010</name>
</gene>
<dbReference type="Pfam" id="PF00436">
    <property type="entry name" value="SSB"/>
    <property type="match status" value="1"/>
</dbReference>
<protein>
    <recommendedName>
        <fullName evidence="2 3">Single-stranded DNA-binding protein</fullName>
        <shortName evidence="2">SSB</shortName>
    </recommendedName>
</protein>
<dbReference type="InterPro" id="IPR012340">
    <property type="entry name" value="NA-bd_OB-fold"/>
</dbReference>
<keyword evidence="1 2" id="KW-0238">DNA-binding</keyword>
<dbReference type="RefSeq" id="WP_406787037.1">
    <property type="nucleotide sequence ID" value="NZ_JBJIAA010000006.1"/>
</dbReference>
<evidence type="ECO:0000313" key="4">
    <source>
        <dbReference type="EMBL" id="MFL0250366.1"/>
    </source>
</evidence>
<dbReference type="PROSITE" id="PS50935">
    <property type="entry name" value="SSB"/>
    <property type="match status" value="1"/>
</dbReference>
<reference evidence="4 5" key="1">
    <citation type="submission" date="2024-11" db="EMBL/GenBank/DDBJ databases">
        <authorList>
            <person name="Heng Y.C."/>
            <person name="Lim A.C.H."/>
            <person name="Lee J.K.Y."/>
            <person name="Kittelmann S."/>
        </authorList>
    </citation>
    <scope>NUCLEOTIDE SEQUENCE [LARGE SCALE GENOMIC DNA]</scope>
    <source>
        <strain evidence="4 5">WILCCON 0114</strain>
    </source>
</reference>
<comment type="subunit">
    <text evidence="2">Homotetramer.</text>
</comment>
<comment type="caution">
    <text evidence="2">Lacks conserved residue(s) required for the propagation of feature annotation.</text>
</comment>
<dbReference type="InterPro" id="IPR000424">
    <property type="entry name" value="Primosome_PriB/ssb"/>
</dbReference>
<dbReference type="CDD" id="cd04496">
    <property type="entry name" value="SSB_OBF"/>
    <property type="match status" value="1"/>
</dbReference>
<dbReference type="PANTHER" id="PTHR10302">
    <property type="entry name" value="SINGLE-STRANDED DNA-BINDING PROTEIN"/>
    <property type="match status" value="1"/>
</dbReference>
<dbReference type="PIRSF" id="PIRSF002070">
    <property type="entry name" value="SSB"/>
    <property type="match status" value="1"/>
</dbReference>
<comment type="caution">
    <text evidence="4">The sequence shown here is derived from an EMBL/GenBank/DDBJ whole genome shotgun (WGS) entry which is preliminary data.</text>
</comment>
<dbReference type="InterPro" id="IPR011344">
    <property type="entry name" value="ssDNA-bd"/>
</dbReference>
<dbReference type="HAMAP" id="MF_00984">
    <property type="entry name" value="SSB"/>
    <property type="match status" value="1"/>
</dbReference>
<proteinExistence type="inferred from homology"/>
<dbReference type="NCBIfam" id="TIGR00621">
    <property type="entry name" value="ssb"/>
    <property type="match status" value="1"/>
</dbReference>
<evidence type="ECO:0000256" key="3">
    <source>
        <dbReference type="PIRNR" id="PIRNR002070"/>
    </source>
</evidence>
<dbReference type="Proteomes" id="UP001623592">
    <property type="component" value="Unassembled WGS sequence"/>
</dbReference>
<accession>A0ABW8TDF0</accession>